<dbReference type="RefSeq" id="WP_124086164.1">
    <property type="nucleotide sequence ID" value="NZ_UXAW01000056.1"/>
</dbReference>
<dbReference type="InterPro" id="IPR021335">
    <property type="entry name" value="DUF2948"/>
</dbReference>
<name>A0A3P5XDY9_9RHOB</name>
<sequence>MADARYEDGSTGPLYLTAVTAEDALVISALLQDAVLTAADLHYDRRRRRFTALVNRLRREDRTPAPERVRSLFSVMDVLAVQSQGIAPGDTDQVLSVLSVAWEPGEEGAGQLTLILAGDGAIRLGAEALELHLEDVSRPYVAPSRKLPDHGA</sequence>
<dbReference type="EMBL" id="UXAW01000056">
    <property type="protein sequence ID" value="VDC26761.1"/>
    <property type="molecule type" value="Genomic_DNA"/>
</dbReference>
<keyword evidence="2" id="KW-1185">Reference proteome</keyword>
<evidence type="ECO:0008006" key="3">
    <source>
        <dbReference type="Google" id="ProtNLM"/>
    </source>
</evidence>
<evidence type="ECO:0000313" key="2">
    <source>
        <dbReference type="Proteomes" id="UP000277498"/>
    </source>
</evidence>
<protein>
    <recommendedName>
        <fullName evidence="3">DUF2948 domain-containing protein</fullName>
    </recommendedName>
</protein>
<dbReference type="AlphaFoldDB" id="A0A3P5XDY9"/>
<evidence type="ECO:0000313" key="1">
    <source>
        <dbReference type="EMBL" id="VDC26761.1"/>
    </source>
</evidence>
<dbReference type="OrthoDB" id="9806367at2"/>
<proteinExistence type="predicted"/>
<dbReference type="Pfam" id="PF11164">
    <property type="entry name" value="DUF2948"/>
    <property type="match status" value="1"/>
</dbReference>
<accession>A0A3P5XDY9</accession>
<organism evidence="1 2">
    <name type="scientific">Pseudogemmobacter humi</name>
    <dbReference type="NCBI Taxonomy" id="2483812"/>
    <lineage>
        <taxon>Bacteria</taxon>
        <taxon>Pseudomonadati</taxon>
        <taxon>Pseudomonadota</taxon>
        <taxon>Alphaproteobacteria</taxon>
        <taxon>Rhodobacterales</taxon>
        <taxon>Paracoccaceae</taxon>
        <taxon>Pseudogemmobacter</taxon>
    </lineage>
</organism>
<gene>
    <name evidence="1" type="ORF">XINFAN_01752</name>
</gene>
<dbReference type="Proteomes" id="UP000277498">
    <property type="component" value="Unassembled WGS sequence"/>
</dbReference>
<reference evidence="1 2" key="1">
    <citation type="submission" date="2018-11" db="EMBL/GenBank/DDBJ databases">
        <authorList>
            <person name="Criscuolo A."/>
        </authorList>
    </citation>
    <scope>NUCLEOTIDE SEQUENCE [LARGE SCALE GENOMIC DNA]</scope>
    <source>
        <strain evidence="1">ACIP111625</strain>
    </source>
</reference>